<proteinExistence type="inferred from homology"/>
<dbReference type="RefSeq" id="WP_159751586.1">
    <property type="nucleotide sequence ID" value="NZ_WUQX01000001.1"/>
</dbReference>
<evidence type="ECO:0000313" key="5">
    <source>
        <dbReference type="Proteomes" id="UP000460412"/>
    </source>
</evidence>
<dbReference type="GO" id="GO:0008374">
    <property type="term" value="F:O-acyltransferase activity"/>
    <property type="evidence" value="ECO:0007669"/>
    <property type="project" value="TreeGrafter"/>
</dbReference>
<protein>
    <submittedName>
        <fullName evidence="4">Uncharacterized protein</fullName>
    </submittedName>
</protein>
<keyword evidence="5" id="KW-1185">Reference proteome</keyword>
<reference evidence="4 5" key="1">
    <citation type="submission" date="2019-12" db="EMBL/GenBank/DDBJ databases">
        <title>Sporaefaciens musculi gen. nov., sp. nov., a novel bacterium isolated from the caecum of an obese mouse.</title>
        <authorList>
            <person name="Rasmussen T.S."/>
            <person name="Streidl T."/>
            <person name="Hitch T.C.A."/>
            <person name="Wortmann E."/>
            <person name="Deptula P."/>
            <person name="Hansen M."/>
            <person name="Nielsen D.S."/>
            <person name="Clavel T."/>
            <person name="Vogensen F.K."/>
        </authorList>
    </citation>
    <scope>NUCLEOTIDE SEQUENCE [LARGE SCALE GENOMIC DNA]</scope>
    <source>
        <strain evidence="4 5">WCA-9-b2</strain>
    </source>
</reference>
<accession>A0A7X3SJK1</accession>
<dbReference type="InterPro" id="IPR051159">
    <property type="entry name" value="Hexapeptide_acetyltransf"/>
</dbReference>
<dbReference type="Pfam" id="PF14602">
    <property type="entry name" value="Hexapep_2"/>
    <property type="match status" value="1"/>
</dbReference>
<evidence type="ECO:0000256" key="3">
    <source>
        <dbReference type="ARBA" id="ARBA00022737"/>
    </source>
</evidence>
<dbReference type="AlphaFoldDB" id="A0A7X3SJK1"/>
<keyword evidence="2" id="KW-0808">Transferase</keyword>
<dbReference type="PANTHER" id="PTHR23416">
    <property type="entry name" value="SIALIC ACID SYNTHASE-RELATED"/>
    <property type="match status" value="1"/>
</dbReference>
<dbReference type="SUPFAM" id="SSF51161">
    <property type="entry name" value="Trimeric LpxA-like enzymes"/>
    <property type="match status" value="1"/>
</dbReference>
<dbReference type="PROSITE" id="PS00101">
    <property type="entry name" value="HEXAPEP_TRANSFERASES"/>
    <property type="match status" value="1"/>
</dbReference>
<evidence type="ECO:0000256" key="1">
    <source>
        <dbReference type="ARBA" id="ARBA00007274"/>
    </source>
</evidence>
<dbReference type="InterPro" id="IPR011004">
    <property type="entry name" value="Trimer_LpxA-like_sf"/>
</dbReference>
<keyword evidence="3" id="KW-0677">Repeat</keyword>
<name>A0A7X3SJK1_9FIRM</name>
<dbReference type="EMBL" id="WUQX01000001">
    <property type="protein sequence ID" value="MXP76450.1"/>
    <property type="molecule type" value="Genomic_DNA"/>
</dbReference>
<dbReference type="Proteomes" id="UP000460412">
    <property type="component" value="Unassembled WGS sequence"/>
</dbReference>
<sequence length="119" mass="12975">MTISNGVTFVTHDNSIIKVLPDATDLFGSITIGNHCFIGSHSILLYGVEIADNVIIAAGSVVTSSVKESNVIVGGNPAKVISTWEKFAHKSRVNAWDLSRIPWEDVLCRLKQGERIVKR</sequence>
<dbReference type="PANTHER" id="PTHR23416:SF23">
    <property type="entry name" value="ACETYLTRANSFERASE C18B11.09C-RELATED"/>
    <property type="match status" value="1"/>
</dbReference>
<dbReference type="Gene3D" id="2.160.10.10">
    <property type="entry name" value="Hexapeptide repeat proteins"/>
    <property type="match status" value="1"/>
</dbReference>
<gene>
    <name evidence="4" type="ORF">GN277_13910</name>
</gene>
<dbReference type="InterPro" id="IPR001451">
    <property type="entry name" value="Hexapep"/>
</dbReference>
<dbReference type="CDD" id="cd04647">
    <property type="entry name" value="LbH_MAT_like"/>
    <property type="match status" value="1"/>
</dbReference>
<evidence type="ECO:0000313" key="4">
    <source>
        <dbReference type="EMBL" id="MXP76450.1"/>
    </source>
</evidence>
<dbReference type="InterPro" id="IPR018357">
    <property type="entry name" value="Hexapep_transf_CS"/>
</dbReference>
<comment type="caution">
    <text evidence="4">The sequence shown here is derived from an EMBL/GenBank/DDBJ whole genome shotgun (WGS) entry which is preliminary data.</text>
</comment>
<comment type="similarity">
    <text evidence="1">Belongs to the transferase hexapeptide repeat family.</text>
</comment>
<organism evidence="4 5">
    <name type="scientific">Sporofaciens musculi</name>
    <dbReference type="NCBI Taxonomy" id="2681861"/>
    <lineage>
        <taxon>Bacteria</taxon>
        <taxon>Bacillati</taxon>
        <taxon>Bacillota</taxon>
        <taxon>Clostridia</taxon>
        <taxon>Lachnospirales</taxon>
        <taxon>Lachnospiraceae</taxon>
        <taxon>Sporofaciens</taxon>
    </lineage>
</organism>
<evidence type="ECO:0000256" key="2">
    <source>
        <dbReference type="ARBA" id="ARBA00022679"/>
    </source>
</evidence>